<sequence length="185" mass="19675">MHHLKSLLPLGLAIGLALTAGCANKPEPPASGTPFEVASYEPDMREYHTSWGHTGRGGAALRKPTYQPVLGSLDVLETPAGKLHPELQARLTTNDSVAVPSSMFQANCADSANVAQAFALGQPAASERIVTLANAAGSVDDYIAVRNKLCKGAQRLSYEEWVILVEGTPKDVPLHLKPSFSPSYK</sequence>
<organism evidence="2 3">
    <name type="scientific">Ectopseudomonas oleovorans</name>
    <name type="common">Pseudomonas oleovorans</name>
    <dbReference type="NCBI Taxonomy" id="301"/>
    <lineage>
        <taxon>Bacteria</taxon>
        <taxon>Pseudomonadati</taxon>
        <taxon>Pseudomonadota</taxon>
        <taxon>Gammaproteobacteria</taxon>
        <taxon>Pseudomonadales</taxon>
        <taxon>Pseudomonadaceae</taxon>
        <taxon>Ectopseudomonas</taxon>
    </lineage>
</organism>
<feature type="chain" id="PRO_5016706841" description="Lipoprotein" evidence="1">
    <location>
        <begin position="23"/>
        <end position="185"/>
    </location>
</feature>
<accession>A0A379K138</accession>
<gene>
    <name evidence="2" type="ORF">NCTC10860_00001</name>
</gene>
<evidence type="ECO:0008006" key="4">
    <source>
        <dbReference type="Google" id="ProtNLM"/>
    </source>
</evidence>
<evidence type="ECO:0000313" key="2">
    <source>
        <dbReference type="EMBL" id="SUD57801.1"/>
    </source>
</evidence>
<evidence type="ECO:0000313" key="3">
    <source>
        <dbReference type="Proteomes" id="UP000254084"/>
    </source>
</evidence>
<name>A0A379K138_ECTOL</name>
<dbReference type="PROSITE" id="PS51257">
    <property type="entry name" value="PROKAR_LIPOPROTEIN"/>
    <property type="match status" value="1"/>
</dbReference>
<evidence type="ECO:0000256" key="1">
    <source>
        <dbReference type="SAM" id="SignalP"/>
    </source>
</evidence>
<dbReference type="AlphaFoldDB" id="A0A379K138"/>
<dbReference type="RefSeq" id="WP_033041159.1">
    <property type="nucleotide sequence ID" value="NZ_UGUW01000001.1"/>
</dbReference>
<protein>
    <recommendedName>
        <fullName evidence="4">Lipoprotein</fullName>
    </recommendedName>
</protein>
<reference evidence="2 3" key="1">
    <citation type="submission" date="2018-06" db="EMBL/GenBank/DDBJ databases">
        <authorList>
            <consortium name="Pathogen Informatics"/>
            <person name="Doyle S."/>
        </authorList>
    </citation>
    <scope>NUCLEOTIDE SEQUENCE [LARGE SCALE GENOMIC DNA]</scope>
    <source>
        <strain evidence="2 3">NCTC10860</strain>
    </source>
</reference>
<keyword evidence="1" id="KW-0732">Signal</keyword>
<dbReference type="Proteomes" id="UP000254084">
    <property type="component" value="Unassembled WGS sequence"/>
</dbReference>
<proteinExistence type="predicted"/>
<feature type="signal peptide" evidence="1">
    <location>
        <begin position="1"/>
        <end position="22"/>
    </location>
</feature>
<dbReference type="EMBL" id="UGUW01000001">
    <property type="protein sequence ID" value="SUD57801.1"/>
    <property type="molecule type" value="Genomic_DNA"/>
</dbReference>